<dbReference type="Proteomes" id="UP000287651">
    <property type="component" value="Unassembled WGS sequence"/>
</dbReference>
<accession>A0A426ZFR5</accession>
<name>A0A426ZFR5_ENSVE</name>
<evidence type="ECO:0000313" key="2">
    <source>
        <dbReference type="EMBL" id="RRT62806.1"/>
    </source>
</evidence>
<reference evidence="2 3" key="1">
    <citation type="journal article" date="2014" name="Agronomy (Basel)">
        <title>A Draft Genome Sequence for Ensete ventricosum, the Drought-Tolerant Tree Against Hunger.</title>
        <authorList>
            <person name="Harrison J."/>
            <person name="Moore K.A."/>
            <person name="Paszkiewicz K."/>
            <person name="Jones T."/>
            <person name="Grant M."/>
            <person name="Ambacheew D."/>
            <person name="Muzemil S."/>
            <person name="Studholme D.J."/>
        </authorList>
    </citation>
    <scope>NUCLEOTIDE SEQUENCE [LARGE SCALE GENOMIC DNA]</scope>
</reference>
<organism evidence="2 3">
    <name type="scientific">Ensete ventricosum</name>
    <name type="common">Abyssinian banana</name>
    <name type="synonym">Musa ensete</name>
    <dbReference type="NCBI Taxonomy" id="4639"/>
    <lineage>
        <taxon>Eukaryota</taxon>
        <taxon>Viridiplantae</taxon>
        <taxon>Streptophyta</taxon>
        <taxon>Embryophyta</taxon>
        <taxon>Tracheophyta</taxon>
        <taxon>Spermatophyta</taxon>
        <taxon>Magnoliopsida</taxon>
        <taxon>Liliopsida</taxon>
        <taxon>Zingiberales</taxon>
        <taxon>Musaceae</taxon>
        <taxon>Ensete</taxon>
    </lineage>
</organism>
<feature type="region of interest" description="Disordered" evidence="1">
    <location>
        <begin position="221"/>
        <end position="242"/>
    </location>
</feature>
<evidence type="ECO:0000256" key="1">
    <source>
        <dbReference type="SAM" id="MobiDB-lite"/>
    </source>
</evidence>
<protein>
    <submittedName>
        <fullName evidence="2">Uncharacterized protein</fullName>
    </submittedName>
</protein>
<evidence type="ECO:0000313" key="3">
    <source>
        <dbReference type="Proteomes" id="UP000287651"/>
    </source>
</evidence>
<proteinExistence type="predicted"/>
<sequence>MEFLTRLRSLPLRVLPLPTRTENAIVSAGRRAMMTCGGILPTSSSLSLVSSLLELRRRPAYADFEGISMGSDAFRRSPSAELRVSVMASSFCSCSGHKTSASCNSSSIIIISRRYTKAMKKQPREIYGGLKVGLETLGDFMNTLPTQDGVIARHNPCYSRLQQHTPRFSCTLQETESKLLPAALVLVSSRSTAAAIPSSSLEEAGHPEHEVPDVAQIPALERPPLPSAQREGRLRPTAGRQDMRRHQLRLPLLVAPVPATALVDHWRSPGPRDRHRRGQGKTMCSSWFGWPQQTLDTFFSNLIRQTMSKEPWGLPVEGRGDAYVNANTGLASR</sequence>
<gene>
    <name evidence="2" type="ORF">B296_00023732</name>
</gene>
<dbReference type="AlphaFoldDB" id="A0A426ZFR5"/>
<comment type="caution">
    <text evidence="2">The sequence shown here is derived from an EMBL/GenBank/DDBJ whole genome shotgun (WGS) entry which is preliminary data.</text>
</comment>
<dbReference type="EMBL" id="AMZH03006845">
    <property type="protein sequence ID" value="RRT62806.1"/>
    <property type="molecule type" value="Genomic_DNA"/>
</dbReference>